<keyword evidence="5" id="KW-0573">Peptidoglycan synthesis</keyword>
<gene>
    <name evidence="12" type="ORF">J2S73_002992</name>
</gene>
<dbReference type="InterPro" id="IPR012338">
    <property type="entry name" value="Beta-lactam/transpept-like"/>
</dbReference>
<evidence type="ECO:0000313" key="13">
    <source>
        <dbReference type="Proteomes" id="UP001229244"/>
    </source>
</evidence>
<keyword evidence="4" id="KW-0133">Cell shape</keyword>
<comment type="caution">
    <text evidence="12">The sequence shown here is derived from an EMBL/GenBank/DDBJ whole genome shotgun (WGS) entry which is preliminary data.</text>
</comment>
<dbReference type="GO" id="GO:0071555">
    <property type="term" value="P:cell wall organization"/>
    <property type="evidence" value="ECO:0007669"/>
    <property type="project" value="UniProtKB-KW"/>
</dbReference>
<evidence type="ECO:0000256" key="2">
    <source>
        <dbReference type="ARBA" id="ARBA00022729"/>
    </source>
</evidence>
<reference evidence="12" key="1">
    <citation type="submission" date="2023-07" db="EMBL/GenBank/DDBJ databases">
        <title>Genomic Encyclopedia of Type Strains, Phase IV (KMG-IV): sequencing the most valuable type-strain genomes for metagenomic binning, comparative biology and taxonomic classification.</title>
        <authorList>
            <person name="Goeker M."/>
        </authorList>
    </citation>
    <scope>NUCLEOTIDE SEQUENCE</scope>
    <source>
        <strain evidence="12">DSM 21202</strain>
    </source>
</reference>
<dbReference type="PRINTS" id="PR00725">
    <property type="entry name" value="DADACBPTASE1"/>
</dbReference>
<evidence type="ECO:0000256" key="1">
    <source>
        <dbReference type="ARBA" id="ARBA00007164"/>
    </source>
</evidence>
<evidence type="ECO:0000256" key="5">
    <source>
        <dbReference type="ARBA" id="ARBA00022984"/>
    </source>
</evidence>
<keyword evidence="13" id="KW-1185">Reference proteome</keyword>
<dbReference type="InterPro" id="IPR018044">
    <property type="entry name" value="Peptidase_S11"/>
</dbReference>
<evidence type="ECO:0000256" key="9">
    <source>
        <dbReference type="RuleBase" id="RU004016"/>
    </source>
</evidence>
<dbReference type="RefSeq" id="WP_306886401.1">
    <property type="nucleotide sequence ID" value="NZ_JAUSUL010000003.1"/>
</dbReference>
<feature type="active site" description="Proton acceptor" evidence="7">
    <location>
        <position position="65"/>
    </location>
</feature>
<dbReference type="EMBL" id="JAUSUL010000003">
    <property type="protein sequence ID" value="MDQ0316516.1"/>
    <property type="molecule type" value="Genomic_DNA"/>
</dbReference>
<evidence type="ECO:0000256" key="8">
    <source>
        <dbReference type="PIRSR" id="PIRSR618044-2"/>
    </source>
</evidence>
<dbReference type="Proteomes" id="UP001229244">
    <property type="component" value="Unassembled WGS sequence"/>
</dbReference>
<evidence type="ECO:0000256" key="7">
    <source>
        <dbReference type="PIRSR" id="PIRSR618044-1"/>
    </source>
</evidence>
<comment type="similarity">
    <text evidence="1 9">Belongs to the peptidase S11 family.</text>
</comment>
<dbReference type="InterPro" id="IPR001967">
    <property type="entry name" value="Peptidase_S11_N"/>
</dbReference>
<evidence type="ECO:0000259" key="11">
    <source>
        <dbReference type="Pfam" id="PF00768"/>
    </source>
</evidence>
<dbReference type="GO" id="GO:0008360">
    <property type="term" value="P:regulation of cell shape"/>
    <property type="evidence" value="ECO:0007669"/>
    <property type="project" value="UniProtKB-KW"/>
</dbReference>
<dbReference type="AlphaFoldDB" id="A0AAE3VQW4"/>
<sequence length="503" mass="53806">MNRVAVFRRMRDAAQKILLAGLVVATVAGTARAEIGSYIVFDLNTGVILDEHNPTKPWYPASLTKLMTAYVVFRALDEGRITLKSPVVMSENARREPPSKMGFPVGSVITIDTALKIILVKSANDVSVALGEAVSGSESEFLRAMNRESRRLGMTQSNWTNPHGLPDKNHVSSARDMAMLVQQIRKEFPEYDHLFKITGFKLGPKTYKNHNYLVGHFPGTTGMKTGFICSSGFNLAATAKRGGRELGAIVLGGYTSRERNEETAKLLEIGFRARTGLFSGKRRTIDDLRHLSVTAGRPVDLRPIVCGSSRPKTAYSDRSNVVPFDEVDEQQMANAYAANGRDAFNTLFTGGRDEVTLSETGTQVISYLRKSVPVDPPIVLSMGGAEGPPVGVDPETGEPASVAAGMIPVPRPRPLLALVTDTNRIDPAEVVALADSVRRSAKAAADPGASQSIAGEIVSGETVSGEDGAIALAEDGAAMTGANETDPAASTSIPWFPKPKPGE</sequence>
<dbReference type="SUPFAM" id="SSF56601">
    <property type="entry name" value="beta-lactamase/transpeptidase-like"/>
    <property type="match status" value="1"/>
</dbReference>
<feature type="region of interest" description="Disordered" evidence="10">
    <location>
        <begin position="456"/>
        <end position="503"/>
    </location>
</feature>
<keyword evidence="2" id="KW-0732">Signal</keyword>
<feature type="binding site" evidence="8">
    <location>
        <position position="224"/>
    </location>
    <ligand>
        <name>substrate</name>
    </ligand>
</feature>
<name>A0AAE3VQW4_9HYPH</name>
<dbReference type="GO" id="GO:0006508">
    <property type="term" value="P:proteolysis"/>
    <property type="evidence" value="ECO:0007669"/>
    <property type="project" value="InterPro"/>
</dbReference>
<dbReference type="PANTHER" id="PTHR21581">
    <property type="entry name" value="D-ALANYL-D-ALANINE CARBOXYPEPTIDASE"/>
    <property type="match status" value="1"/>
</dbReference>
<proteinExistence type="inferred from homology"/>
<feature type="active site" description="Acyl-ester intermediate" evidence="7">
    <location>
        <position position="62"/>
    </location>
</feature>
<feature type="active site" evidence="7">
    <location>
        <position position="122"/>
    </location>
</feature>
<evidence type="ECO:0000256" key="3">
    <source>
        <dbReference type="ARBA" id="ARBA00022801"/>
    </source>
</evidence>
<keyword evidence="6" id="KW-0961">Cell wall biogenesis/degradation</keyword>
<evidence type="ECO:0000256" key="10">
    <source>
        <dbReference type="SAM" id="MobiDB-lite"/>
    </source>
</evidence>
<dbReference type="GO" id="GO:0009252">
    <property type="term" value="P:peptidoglycan biosynthetic process"/>
    <property type="evidence" value="ECO:0007669"/>
    <property type="project" value="UniProtKB-KW"/>
</dbReference>
<accession>A0AAE3VQW4</accession>
<evidence type="ECO:0000313" key="12">
    <source>
        <dbReference type="EMBL" id="MDQ0316516.1"/>
    </source>
</evidence>
<evidence type="ECO:0000256" key="6">
    <source>
        <dbReference type="ARBA" id="ARBA00023316"/>
    </source>
</evidence>
<feature type="domain" description="Peptidase S11 D-alanyl-D-alanine carboxypeptidase A N-terminal" evidence="11">
    <location>
        <begin position="32"/>
        <end position="253"/>
    </location>
</feature>
<keyword evidence="3" id="KW-0378">Hydrolase</keyword>
<dbReference type="GO" id="GO:0009002">
    <property type="term" value="F:serine-type D-Ala-D-Ala carboxypeptidase activity"/>
    <property type="evidence" value="ECO:0007669"/>
    <property type="project" value="InterPro"/>
</dbReference>
<organism evidence="12 13">
    <name type="scientific">Amorphus orientalis</name>
    <dbReference type="NCBI Taxonomy" id="649198"/>
    <lineage>
        <taxon>Bacteria</taxon>
        <taxon>Pseudomonadati</taxon>
        <taxon>Pseudomonadota</taxon>
        <taxon>Alphaproteobacteria</taxon>
        <taxon>Hyphomicrobiales</taxon>
        <taxon>Amorphaceae</taxon>
        <taxon>Amorphus</taxon>
    </lineage>
</organism>
<keyword evidence="12" id="KW-0645">Protease</keyword>
<protein>
    <submittedName>
        <fullName evidence="12">D-alanyl-D-alanine carboxypeptidase</fullName>
    </submittedName>
</protein>
<dbReference type="PANTHER" id="PTHR21581:SF6">
    <property type="entry name" value="TRAFFICKING PROTEIN PARTICLE COMPLEX SUBUNIT 12"/>
    <property type="match status" value="1"/>
</dbReference>
<evidence type="ECO:0000256" key="4">
    <source>
        <dbReference type="ARBA" id="ARBA00022960"/>
    </source>
</evidence>
<dbReference type="Gene3D" id="3.40.710.10">
    <property type="entry name" value="DD-peptidase/beta-lactamase superfamily"/>
    <property type="match status" value="1"/>
</dbReference>
<dbReference type="Pfam" id="PF00768">
    <property type="entry name" value="Peptidase_S11"/>
    <property type="match status" value="1"/>
</dbReference>
<keyword evidence="12" id="KW-0121">Carboxypeptidase</keyword>